<dbReference type="PANTHER" id="PTHR11640">
    <property type="entry name" value="NEPHRIN"/>
    <property type="match status" value="1"/>
</dbReference>
<dbReference type="SMART" id="SM00409">
    <property type="entry name" value="IG"/>
    <property type="match status" value="3"/>
</dbReference>
<dbReference type="InterPro" id="IPR013783">
    <property type="entry name" value="Ig-like_fold"/>
</dbReference>
<protein>
    <recommendedName>
        <fullName evidence="6">Ig-like domain-containing protein</fullName>
    </recommendedName>
</protein>
<feature type="domain" description="Ig-like" evidence="6">
    <location>
        <begin position="201"/>
        <end position="296"/>
    </location>
</feature>
<dbReference type="InterPro" id="IPR051275">
    <property type="entry name" value="Cell_adhesion_signaling"/>
</dbReference>
<reference evidence="7" key="2">
    <citation type="submission" date="2025-09" db="UniProtKB">
        <authorList>
            <consortium name="Ensembl"/>
        </authorList>
    </citation>
    <scope>IDENTIFICATION</scope>
</reference>
<evidence type="ECO:0000256" key="3">
    <source>
        <dbReference type="ARBA" id="ARBA00023157"/>
    </source>
</evidence>
<keyword evidence="5" id="KW-0393">Immunoglobulin domain</keyword>
<dbReference type="AlphaFoldDB" id="A0A8C9YHN9"/>
<reference evidence="7" key="1">
    <citation type="submission" date="2025-08" db="UniProtKB">
        <authorList>
            <consortium name="Ensembl"/>
        </authorList>
    </citation>
    <scope>IDENTIFICATION</scope>
</reference>
<evidence type="ECO:0000256" key="2">
    <source>
        <dbReference type="ARBA" id="ARBA00023136"/>
    </source>
</evidence>
<dbReference type="InterPro" id="IPR036179">
    <property type="entry name" value="Ig-like_dom_sf"/>
</dbReference>
<dbReference type="Gene3D" id="2.60.40.10">
    <property type="entry name" value="Immunoglobulins"/>
    <property type="match status" value="3"/>
</dbReference>
<keyword evidence="4" id="KW-0325">Glycoprotein</keyword>
<dbReference type="InterPro" id="IPR003598">
    <property type="entry name" value="Ig_sub2"/>
</dbReference>
<comment type="subcellular location">
    <subcellularLocation>
        <location evidence="1">Membrane</location>
        <topology evidence="1">Single-pass type I membrane protein</topology>
    </subcellularLocation>
</comment>
<proteinExistence type="predicted"/>
<evidence type="ECO:0000256" key="4">
    <source>
        <dbReference type="ARBA" id="ARBA00023180"/>
    </source>
</evidence>
<evidence type="ECO:0000256" key="1">
    <source>
        <dbReference type="ARBA" id="ARBA00004479"/>
    </source>
</evidence>
<evidence type="ECO:0000313" key="7">
    <source>
        <dbReference type="Ensembl" id="ENSSLUP00000022810.1"/>
    </source>
</evidence>
<organism evidence="7 8">
    <name type="scientific">Sander lucioperca</name>
    <name type="common">Pike-perch</name>
    <name type="synonym">Perca lucioperca</name>
    <dbReference type="NCBI Taxonomy" id="283035"/>
    <lineage>
        <taxon>Eukaryota</taxon>
        <taxon>Metazoa</taxon>
        <taxon>Chordata</taxon>
        <taxon>Craniata</taxon>
        <taxon>Vertebrata</taxon>
        <taxon>Euteleostomi</taxon>
        <taxon>Actinopterygii</taxon>
        <taxon>Neopterygii</taxon>
        <taxon>Teleostei</taxon>
        <taxon>Neoteleostei</taxon>
        <taxon>Acanthomorphata</taxon>
        <taxon>Eupercaria</taxon>
        <taxon>Perciformes</taxon>
        <taxon>Percoidei</taxon>
        <taxon>Percidae</taxon>
        <taxon>Luciopercinae</taxon>
        <taxon>Sander</taxon>
    </lineage>
</organism>
<dbReference type="InterPro" id="IPR007110">
    <property type="entry name" value="Ig-like_dom"/>
</dbReference>
<evidence type="ECO:0000256" key="5">
    <source>
        <dbReference type="ARBA" id="ARBA00023319"/>
    </source>
</evidence>
<dbReference type="SUPFAM" id="SSF48726">
    <property type="entry name" value="Immunoglobulin"/>
    <property type="match status" value="3"/>
</dbReference>
<dbReference type="InterPro" id="IPR003599">
    <property type="entry name" value="Ig_sub"/>
</dbReference>
<accession>A0A8C9YHN9</accession>
<feature type="domain" description="Ig-like" evidence="6">
    <location>
        <begin position="128"/>
        <end position="189"/>
    </location>
</feature>
<keyword evidence="2" id="KW-0472">Membrane</keyword>
<dbReference type="Ensembl" id="ENSSLUT00000023560.1">
    <property type="protein sequence ID" value="ENSSLUP00000022810.1"/>
    <property type="gene ID" value="ENSSLUG00000010464.1"/>
</dbReference>
<dbReference type="SMART" id="SM00408">
    <property type="entry name" value="IGc2"/>
    <property type="match status" value="3"/>
</dbReference>
<sequence>CGTPLTSGPTAPQYLNTWNNDLSAILGETVDVPCEGAADNLDVQWIKLDSRYEQETWSRVFGDNTTSVMDNVRGRYQVVTNTSALQVSNITATDLTQYNCLVMNQQQCVSSYTLRLRLHIEIIYRSVGETAVLPCTVADSTDKQPPRWFEWISGEELHNQTVPSVDQNYSLVFSSLMLNHTGLYSCTASIRMQQYVLVVCPKFAPPAVELFSEGEEVTLRCRDWRKGMGHEWFIKSNRTKGRIISVESKSMSRVSKYGNNGTLVISNMSVGDAGEYWCVVMDRYAYQCESTDRTVLVYNKLATEPYAFSDVSAKMCRSLWRFKVSISGLT</sequence>
<feature type="domain" description="Ig-like" evidence="6">
    <location>
        <begin position="12"/>
        <end position="110"/>
    </location>
</feature>
<dbReference type="PROSITE" id="PS50835">
    <property type="entry name" value="IG_LIKE"/>
    <property type="match status" value="3"/>
</dbReference>
<evidence type="ECO:0000259" key="6">
    <source>
        <dbReference type="PROSITE" id="PS50835"/>
    </source>
</evidence>
<dbReference type="GeneTree" id="ENSGT00990000204560"/>
<keyword evidence="8" id="KW-1185">Reference proteome</keyword>
<keyword evidence="3" id="KW-1015">Disulfide bond</keyword>
<evidence type="ECO:0000313" key="8">
    <source>
        <dbReference type="Proteomes" id="UP000694568"/>
    </source>
</evidence>
<dbReference type="GO" id="GO:0016020">
    <property type="term" value="C:membrane"/>
    <property type="evidence" value="ECO:0007669"/>
    <property type="project" value="UniProtKB-SubCell"/>
</dbReference>
<dbReference type="Proteomes" id="UP000694568">
    <property type="component" value="Unplaced"/>
</dbReference>
<name>A0A8C9YHN9_SANLU</name>